<dbReference type="RefSeq" id="WP_139622997.1">
    <property type="nucleotide sequence ID" value="NZ_VDMP01000024.1"/>
</dbReference>
<keyword evidence="1" id="KW-1133">Transmembrane helix</keyword>
<feature type="transmembrane region" description="Helical" evidence="1">
    <location>
        <begin position="6"/>
        <end position="27"/>
    </location>
</feature>
<evidence type="ECO:0000313" key="3">
    <source>
        <dbReference type="Proteomes" id="UP000313231"/>
    </source>
</evidence>
<organism evidence="2 3">
    <name type="scientific">Nocardioides albidus</name>
    <dbReference type="NCBI Taxonomy" id="1517589"/>
    <lineage>
        <taxon>Bacteria</taxon>
        <taxon>Bacillati</taxon>
        <taxon>Actinomycetota</taxon>
        <taxon>Actinomycetes</taxon>
        <taxon>Propionibacteriales</taxon>
        <taxon>Nocardioidaceae</taxon>
        <taxon>Nocardioides</taxon>
    </lineage>
</organism>
<evidence type="ECO:0000256" key="1">
    <source>
        <dbReference type="SAM" id="Phobius"/>
    </source>
</evidence>
<reference evidence="2 3" key="1">
    <citation type="journal article" date="2016" name="Int. J. Syst. Evol. Microbiol.">
        <title>Nocardioides albidus sp. nov., an actinobacterium isolated from garden soil.</title>
        <authorList>
            <person name="Singh H."/>
            <person name="Du J."/>
            <person name="Trinh H."/>
            <person name="Won K."/>
            <person name="Yang J.E."/>
            <person name="Yin C."/>
            <person name="Kook M."/>
            <person name="Yi T.H."/>
        </authorList>
    </citation>
    <scope>NUCLEOTIDE SEQUENCE [LARGE SCALE GENOMIC DNA]</scope>
    <source>
        <strain evidence="2 3">CCTCC AB 2015297</strain>
    </source>
</reference>
<accession>A0A5C4VVD5</accession>
<keyword evidence="1" id="KW-0472">Membrane</keyword>
<gene>
    <name evidence="2" type="ORF">FHP29_11485</name>
</gene>
<dbReference type="AlphaFoldDB" id="A0A5C4VVD5"/>
<proteinExistence type="predicted"/>
<evidence type="ECO:0000313" key="2">
    <source>
        <dbReference type="EMBL" id="TNM39506.1"/>
    </source>
</evidence>
<sequence>MTSDLAVPTWLVVLTLVAVVALAVTAYRLSRSVRRARGHTEALLTAAAEDAEALREQLAGIEAELRARPDVTPHAARAPVAVVDDREYVITDLGQEQGPRVPARVVPAPMFADILLRESVIKTAALAAGLRRALSPEVRNRIRFEMRREVKRSRKERRLMLKAARRDWESRQRGALTGDLEVSS</sequence>
<comment type="caution">
    <text evidence="2">The sequence shown here is derived from an EMBL/GenBank/DDBJ whole genome shotgun (WGS) entry which is preliminary data.</text>
</comment>
<keyword evidence="1" id="KW-0812">Transmembrane</keyword>
<dbReference type="Proteomes" id="UP000313231">
    <property type="component" value="Unassembled WGS sequence"/>
</dbReference>
<dbReference type="EMBL" id="VDMP01000024">
    <property type="protein sequence ID" value="TNM39506.1"/>
    <property type="molecule type" value="Genomic_DNA"/>
</dbReference>
<name>A0A5C4VVD5_9ACTN</name>
<keyword evidence="3" id="KW-1185">Reference proteome</keyword>
<protein>
    <submittedName>
        <fullName evidence="2">Uncharacterized protein</fullName>
    </submittedName>
</protein>